<protein>
    <recommendedName>
        <fullName evidence="3">Endonuclease/exonuclease/phosphatase domain-containing protein</fullName>
    </recommendedName>
</protein>
<evidence type="ECO:0008006" key="3">
    <source>
        <dbReference type="Google" id="ProtNLM"/>
    </source>
</evidence>
<evidence type="ECO:0000313" key="1">
    <source>
        <dbReference type="EMBL" id="KAF1981141.1"/>
    </source>
</evidence>
<name>A0A6G1GJQ6_9PEZI</name>
<keyword evidence="2" id="KW-1185">Reference proteome</keyword>
<dbReference type="SUPFAM" id="SSF56219">
    <property type="entry name" value="DNase I-like"/>
    <property type="match status" value="1"/>
</dbReference>
<proteinExistence type="predicted"/>
<dbReference type="InterPro" id="IPR036691">
    <property type="entry name" value="Endo/exonu/phosph_ase_sf"/>
</dbReference>
<dbReference type="EMBL" id="ML977207">
    <property type="protein sequence ID" value="KAF1981141.1"/>
    <property type="molecule type" value="Genomic_DNA"/>
</dbReference>
<feature type="non-terminal residue" evidence="1">
    <location>
        <position position="132"/>
    </location>
</feature>
<sequence length="132" mass="15035">MRDNKLRILQINLNRSMQATESVLQLAIELMVDIIAVQEPWILGSSQNPRGFTGSNRRSISHRSFTQILPEGDIRPRVMLYAARDLQAQISTLSSFPTDPDCLLLSIRTRDFEFQLLSVYEEASLRDGLART</sequence>
<dbReference type="Gene3D" id="3.60.10.10">
    <property type="entry name" value="Endonuclease/exonuclease/phosphatase"/>
    <property type="match status" value="1"/>
</dbReference>
<reference evidence="1" key="1">
    <citation type="journal article" date="2020" name="Stud. Mycol.">
        <title>101 Dothideomycetes genomes: a test case for predicting lifestyles and emergence of pathogens.</title>
        <authorList>
            <person name="Haridas S."/>
            <person name="Albert R."/>
            <person name="Binder M."/>
            <person name="Bloem J."/>
            <person name="Labutti K."/>
            <person name="Salamov A."/>
            <person name="Andreopoulos B."/>
            <person name="Baker S."/>
            <person name="Barry K."/>
            <person name="Bills G."/>
            <person name="Bluhm B."/>
            <person name="Cannon C."/>
            <person name="Castanera R."/>
            <person name="Culley D."/>
            <person name="Daum C."/>
            <person name="Ezra D."/>
            <person name="Gonzalez J."/>
            <person name="Henrissat B."/>
            <person name="Kuo A."/>
            <person name="Liang C."/>
            <person name="Lipzen A."/>
            <person name="Lutzoni F."/>
            <person name="Magnuson J."/>
            <person name="Mondo S."/>
            <person name="Nolan M."/>
            <person name="Ohm R."/>
            <person name="Pangilinan J."/>
            <person name="Park H.-J."/>
            <person name="Ramirez L."/>
            <person name="Alfaro M."/>
            <person name="Sun H."/>
            <person name="Tritt A."/>
            <person name="Yoshinaga Y."/>
            <person name="Zwiers L.-H."/>
            <person name="Turgeon B."/>
            <person name="Goodwin S."/>
            <person name="Spatafora J."/>
            <person name="Crous P."/>
            <person name="Grigoriev I."/>
        </authorList>
    </citation>
    <scope>NUCLEOTIDE SEQUENCE</scope>
    <source>
        <strain evidence="1">CBS 113979</strain>
    </source>
</reference>
<accession>A0A6G1GJQ6</accession>
<dbReference type="Proteomes" id="UP000800041">
    <property type="component" value="Unassembled WGS sequence"/>
</dbReference>
<gene>
    <name evidence="1" type="ORF">K402DRAFT_398838</name>
</gene>
<organism evidence="1 2">
    <name type="scientific">Aulographum hederae CBS 113979</name>
    <dbReference type="NCBI Taxonomy" id="1176131"/>
    <lineage>
        <taxon>Eukaryota</taxon>
        <taxon>Fungi</taxon>
        <taxon>Dikarya</taxon>
        <taxon>Ascomycota</taxon>
        <taxon>Pezizomycotina</taxon>
        <taxon>Dothideomycetes</taxon>
        <taxon>Pleosporomycetidae</taxon>
        <taxon>Aulographales</taxon>
        <taxon>Aulographaceae</taxon>
    </lineage>
</organism>
<dbReference type="OrthoDB" id="3795875at2759"/>
<dbReference type="AlphaFoldDB" id="A0A6G1GJQ6"/>
<evidence type="ECO:0000313" key="2">
    <source>
        <dbReference type="Proteomes" id="UP000800041"/>
    </source>
</evidence>